<evidence type="ECO:0000313" key="2">
    <source>
        <dbReference type="Proteomes" id="UP001057452"/>
    </source>
</evidence>
<evidence type="ECO:0000313" key="1">
    <source>
        <dbReference type="EMBL" id="KAI4828226.1"/>
    </source>
</evidence>
<feature type="non-terminal residue" evidence="1">
    <location>
        <position position="1"/>
    </location>
</feature>
<organism evidence="1 2">
    <name type="scientific">Chaenocephalus aceratus</name>
    <name type="common">Blackfin icefish</name>
    <name type="synonym">Chaenichthys aceratus</name>
    <dbReference type="NCBI Taxonomy" id="36190"/>
    <lineage>
        <taxon>Eukaryota</taxon>
        <taxon>Metazoa</taxon>
        <taxon>Chordata</taxon>
        <taxon>Craniata</taxon>
        <taxon>Vertebrata</taxon>
        <taxon>Euteleostomi</taxon>
        <taxon>Actinopterygii</taxon>
        <taxon>Neopterygii</taxon>
        <taxon>Teleostei</taxon>
        <taxon>Neoteleostei</taxon>
        <taxon>Acanthomorphata</taxon>
        <taxon>Eupercaria</taxon>
        <taxon>Perciformes</taxon>
        <taxon>Notothenioidei</taxon>
        <taxon>Channichthyidae</taxon>
        <taxon>Chaenocephalus</taxon>
    </lineage>
</organism>
<dbReference type="Proteomes" id="UP001057452">
    <property type="component" value="Chromosome 4"/>
</dbReference>
<gene>
    <name evidence="1" type="ORF">KUCAC02_022331</name>
</gene>
<keyword evidence="2" id="KW-1185">Reference proteome</keyword>
<sequence length="147" mass="14975">SPLLMAVQPSLSLCCADTPDRGGCSPHNTPCAFTRQGSRGTTAVGGIQAHTLTGNMSSPFPYSGGLNMGSKDLQGSLRGFQGSWAAWRAGARHRRTGVRMPGLATDVKPAFAKGHLGEADGSMSTPQSPPSPSTTAGSLLNPPQGVG</sequence>
<comment type="caution">
    <text evidence="1">The sequence shown here is derived from an EMBL/GenBank/DDBJ whole genome shotgun (WGS) entry which is preliminary data.</text>
</comment>
<feature type="non-terminal residue" evidence="1">
    <location>
        <position position="147"/>
    </location>
</feature>
<proteinExistence type="predicted"/>
<dbReference type="EMBL" id="CM043788">
    <property type="protein sequence ID" value="KAI4828226.1"/>
    <property type="molecule type" value="Genomic_DNA"/>
</dbReference>
<protein>
    <submittedName>
        <fullName evidence="1">Uncharacterized protein</fullName>
    </submittedName>
</protein>
<name>A0ACB9XLS6_CHAAC</name>
<reference evidence="1" key="1">
    <citation type="submission" date="2022-05" db="EMBL/GenBank/DDBJ databases">
        <title>Chromosome-level genome of Chaenocephalus aceratus.</title>
        <authorList>
            <person name="Park H."/>
        </authorList>
    </citation>
    <scope>NUCLEOTIDE SEQUENCE</scope>
    <source>
        <strain evidence="1">KU_202001</strain>
    </source>
</reference>
<accession>A0ACB9XLS6</accession>